<feature type="chain" id="PRO_5005459292" description="Tetratricopeptide repeat protein" evidence="3">
    <location>
        <begin position="24"/>
        <end position="269"/>
    </location>
</feature>
<keyword evidence="3" id="KW-0732">Signal</keyword>
<keyword evidence="2" id="KW-0812">Transmembrane</keyword>
<protein>
    <recommendedName>
        <fullName evidence="6">Tetratricopeptide repeat protein</fullName>
    </recommendedName>
</protein>
<dbReference type="AlphaFoldDB" id="A0A0K1EDM8"/>
<dbReference type="EMBL" id="CP012159">
    <property type="protein sequence ID" value="AKT38668.1"/>
    <property type="molecule type" value="Genomic_DNA"/>
</dbReference>
<gene>
    <name evidence="4" type="ORF">CMC5_028160</name>
</gene>
<sequence length="269" mass="27608">MHVRWILACAVALTASTPGLAKAQSPASAPVAGDRERARALANEGFGHFEAGKYEEALKAFEEAERNFHAPTILLMVARSHVQLGHHQEARAVFQRIIDEKLANYAPAEFFEAQQQARTEIAALPPASPGESPGAPTTSPIAPVSEPPSAPGDAQSSGSRSSGSLLPAAIAFGVAGVGVGVGAVTGLMSFGVASDLEKSCDVSGRCPESERATKDKGMTLATVSTVSFVLAGVAAAAGVTLVVLRPGKSSQEPVNVVAGPGWMGVRGRF</sequence>
<evidence type="ECO:0000313" key="4">
    <source>
        <dbReference type="EMBL" id="AKT38668.1"/>
    </source>
</evidence>
<reference evidence="4 5" key="1">
    <citation type="submission" date="2015-07" db="EMBL/GenBank/DDBJ databases">
        <title>Genome analysis of myxobacterium Chondromyces crocatus Cm c5 reveals a high potential for natural compound synthesis and the genetic basis for the loss of fruiting body formation.</title>
        <authorList>
            <person name="Zaburannyi N."/>
            <person name="Bunk B."/>
            <person name="Maier J."/>
            <person name="Overmann J."/>
            <person name="Mueller R."/>
        </authorList>
    </citation>
    <scope>NUCLEOTIDE SEQUENCE [LARGE SCALE GENOMIC DNA]</scope>
    <source>
        <strain evidence="4 5">Cm c5</strain>
    </source>
</reference>
<keyword evidence="5" id="KW-1185">Reference proteome</keyword>
<organism evidence="4 5">
    <name type="scientific">Chondromyces crocatus</name>
    <dbReference type="NCBI Taxonomy" id="52"/>
    <lineage>
        <taxon>Bacteria</taxon>
        <taxon>Pseudomonadati</taxon>
        <taxon>Myxococcota</taxon>
        <taxon>Polyangia</taxon>
        <taxon>Polyangiales</taxon>
        <taxon>Polyangiaceae</taxon>
        <taxon>Chondromyces</taxon>
    </lineage>
</organism>
<name>A0A0K1EDM8_CHOCO</name>
<dbReference type="RefSeq" id="WP_050430869.1">
    <property type="nucleotide sequence ID" value="NZ_CP012159.1"/>
</dbReference>
<proteinExistence type="predicted"/>
<feature type="transmembrane region" description="Helical" evidence="2">
    <location>
        <begin position="220"/>
        <end position="244"/>
    </location>
</feature>
<evidence type="ECO:0000256" key="2">
    <source>
        <dbReference type="SAM" id="Phobius"/>
    </source>
</evidence>
<accession>A0A0K1EDM8</accession>
<feature type="compositionally biased region" description="Low complexity" evidence="1">
    <location>
        <begin position="124"/>
        <end position="136"/>
    </location>
</feature>
<dbReference type="InterPro" id="IPR011990">
    <property type="entry name" value="TPR-like_helical_dom_sf"/>
</dbReference>
<keyword evidence="2" id="KW-0472">Membrane</keyword>
<keyword evidence="2" id="KW-1133">Transmembrane helix</keyword>
<dbReference type="KEGG" id="ccro:CMC5_028160"/>
<evidence type="ECO:0008006" key="6">
    <source>
        <dbReference type="Google" id="ProtNLM"/>
    </source>
</evidence>
<evidence type="ECO:0000256" key="1">
    <source>
        <dbReference type="SAM" id="MobiDB-lite"/>
    </source>
</evidence>
<dbReference type="SUPFAM" id="SSF48452">
    <property type="entry name" value="TPR-like"/>
    <property type="match status" value="1"/>
</dbReference>
<dbReference type="Gene3D" id="1.25.40.10">
    <property type="entry name" value="Tetratricopeptide repeat domain"/>
    <property type="match status" value="1"/>
</dbReference>
<dbReference type="STRING" id="52.CMC5_028160"/>
<feature type="transmembrane region" description="Helical" evidence="2">
    <location>
        <begin position="165"/>
        <end position="188"/>
    </location>
</feature>
<dbReference type="Proteomes" id="UP000067626">
    <property type="component" value="Chromosome"/>
</dbReference>
<dbReference type="PATRIC" id="fig|52.7.peg.3093"/>
<feature type="signal peptide" evidence="3">
    <location>
        <begin position="1"/>
        <end position="23"/>
    </location>
</feature>
<evidence type="ECO:0000256" key="3">
    <source>
        <dbReference type="SAM" id="SignalP"/>
    </source>
</evidence>
<dbReference type="Pfam" id="PF13432">
    <property type="entry name" value="TPR_16"/>
    <property type="match status" value="1"/>
</dbReference>
<feature type="region of interest" description="Disordered" evidence="1">
    <location>
        <begin position="124"/>
        <end position="161"/>
    </location>
</feature>
<evidence type="ECO:0000313" key="5">
    <source>
        <dbReference type="Proteomes" id="UP000067626"/>
    </source>
</evidence>